<dbReference type="AlphaFoldDB" id="A0A8J4Y9J1"/>
<gene>
    <name evidence="9" type="primary">FucTA_2</name>
    <name evidence="9" type="ORF">GWK47_041875</name>
</gene>
<comment type="similarity">
    <text evidence="3 7">Belongs to the glycosyltransferase 10 family.</text>
</comment>
<keyword evidence="7" id="KW-0812">Transmembrane</keyword>
<name>A0A8J4Y9J1_CHIOP</name>
<accession>A0A8J4Y9J1</accession>
<dbReference type="GO" id="GO:0032580">
    <property type="term" value="C:Golgi cisterna membrane"/>
    <property type="evidence" value="ECO:0007669"/>
    <property type="project" value="UniProtKB-SubCell"/>
</dbReference>
<evidence type="ECO:0000313" key="9">
    <source>
        <dbReference type="EMBL" id="KAG0723820.1"/>
    </source>
</evidence>
<evidence type="ECO:0000256" key="3">
    <source>
        <dbReference type="ARBA" id="ARBA00008919"/>
    </source>
</evidence>
<evidence type="ECO:0000256" key="7">
    <source>
        <dbReference type="RuleBase" id="RU003832"/>
    </source>
</evidence>
<reference evidence="9" key="1">
    <citation type="submission" date="2020-07" db="EMBL/GenBank/DDBJ databases">
        <title>The High-quality genome of the commercially important snow crab, Chionoecetes opilio.</title>
        <authorList>
            <person name="Jeong J.-H."/>
            <person name="Ryu S."/>
        </authorList>
    </citation>
    <scope>NUCLEOTIDE SEQUENCE</scope>
    <source>
        <strain evidence="9">MADBK_172401_WGS</strain>
        <tissue evidence="9">Digestive gland</tissue>
    </source>
</reference>
<dbReference type="GO" id="GO:0008417">
    <property type="term" value="F:fucosyltransferase activity"/>
    <property type="evidence" value="ECO:0007669"/>
    <property type="project" value="InterPro"/>
</dbReference>
<evidence type="ECO:0000313" key="10">
    <source>
        <dbReference type="Proteomes" id="UP000770661"/>
    </source>
</evidence>
<dbReference type="EMBL" id="JACEEZ010007672">
    <property type="protein sequence ID" value="KAG0723820.1"/>
    <property type="molecule type" value="Genomic_DNA"/>
</dbReference>
<dbReference type="InterPro" id="IPR038577">
    <property type="entry name" value="GT10-like_C_sf"/>
</dbReference>
<proteinExistence type="inferred from homology"/>
<dbReference type="InterPro" id="IPR001503">
    <property type="entry name" value="Glyco_trans_10"/>
</dbReference>
<keyword evidence="10" id="KW-1185">Reference proteome</keyword>
<dbReference type="OrthoDB" id="427096at2759"/>
<evidence type="ECO:0000259" key="8">
    <source>
        <dbReference type="Pfam" id="PF00852"/>
    </source>
</evidence>
<dbReference type="InterPro" id="IPR055270">
    <property type="entry name" value="Glyco_tran_10_C"/>
</dbReference>
<keyword evidence="4 7" id="KW-0328">Glycosyltransferase</keyword>
<dbReference type="GO" id="GO:0000139">
    <property type="term" value="C:Golgi membrane"/>
    <property type="evidence" value="ECO:0007669"/>
    <property type="project" value="UniProtKB-SubCell"/>
</dbReference>
<dbReference type="UniPathway" id="UPA00378"/>
<keyword evidence="6 7" id="KW-0333">Golgi apparatus</keyword>
<evidence type="ECO:0000256" key="6">
    <source>
        <dbReference type="ARBA" id="ARBA00023034"/>
    </source>
</evidence>
<evidence type="ECO:0000256" key="4">
    <source>
        <dbReference type="ARBA" id="ARBA00022676"/>
    </source>
</evidence>
<evidence type="ECO:0000256" key="1">
    <source>
        <dbReference type="ARBA" id="ARBA00004323"/>
    </source>
</evidence>
<protein>
    <recommendedName>
        <fullName evidence="7">Fucosyltransferase</fullName>
        <ecNumber evidence="7">2.4.1.-</ecNumber>
    </recommendedName>
</protein>
<sequence length="187" mass="21269">MRVASWARAVRCVSPRRLDVVPVVFGLGDYAVQAPPHSYIDALSFPSTNALADYLLYLNHNNTAYNEYFRLAPALSAYVCKVSLPCSVLRKALLHSLLMLQHILHGLYRWKRFHQVIDGWAMVSQQYCALCEMLHNDTPTKTYDLQKWYAEGGHCKTRSTNTRSSVGSSAPYSGSNIYHIRRLVFLI</sequence>
<comment type="subcellular location">
    <subcellularLocation>
        <location evidence="1">Golgi apparatus membrane</location>
        <topology evidence="1">Single-pass type II membrane protein</topology>
    </subcellularLocation>
    <subcellularLocation>
        <location evidence="7">Golgi apparatus</location>
        <location evidence="7">Golgi stack membrane</location>
        <topology evidence="7">Single-pass type II membrane protein</topology>
    </subcellularLocation>
</comment>
<evidence type="ECO:0000256" key="2">
    <source>
        <dbReference type="ARBA" id="ARBA00004922"/>
    </source>
</evidence>
<dbReference type="PANTHER" id="PTHR48438">
    <property type="entry name" value="ALPHA-(1,3)-FUCOSYLTRANSFERASE C-RELATED"/>
    <property type="match status" value="1"/>
</dbReference>
<dbReference type="SUPFAM" id="SSF53756">
    <property type="entry name" value="UDP-Glycosyltransferase/glycogen phosphorylase"/>
    <property type="match status" value="1"/>
</dbReference>
<comment type="caution">
    <text evidence="9">The sequence shown here is derived from an EMBL/GenBank/DDBJ whole genome shotgun (WGS) entry which is preliminary data.</text>
</comment>
<dbReference type="PANTHER" id="PTHR48438:SF1">
    <property type="entry name" value="ALPHA-(1,3)-FUCOSYLTRANSFERASE C-RELATED"/>
    <property type="match status" value="1"/>
</dbReference>
<keyword evidence="7" id="KW-0472">Membrane</keyword>
<organism evidence="9 10">
    <name type="scientific">Chionoecetes opilio</name>
    <name type="common">Atlantic snow crab</name>
    <name type="synonym">Cancer opilio</name>
    <dbReference type="NCBI Taxonomy" id="41210"/>
    <lineage>
        <taxon>Eukaryota</taxon>
        <taxon>Metazoa</taxon>
        <taxon>Ecdysozoa</taxon>
        <taxon>Arthropoda</taxon>
        <taxon>Crustacea</taxon>
        <taxon>Multicrustacea</taxon>
        <taxon>Malacostraca</taxon>
        <taxon>Eumalacostraca</taxon>
        <taxon>Eucarida</taxon>
        <taxon>Decapoda</taxon>
        <taxon>Pleocyemata</taxon>
        <taxon>Brachyura</taxon>
        <taxon>Eubrachyura</taxon>
        <taxon>Majoidea</taxon>
        <taxon>Majidae</taxon>
        <taxon>Chionoecetes</taxon>
    </lineage>
</organism>
<dbReference type="Pfam" id="PF00852">
    <property type="entry name" value="Glyco_transf_10"/>
    <property type="match status" value="1"/>
</dbReference>
<keyword evidence="5 7" id="KW-0808">Transferase</keyword>
<dbReference type="Gene3D" id="3.40.50.11660">
    <property type="entry name" value="Glycosyl transferase family 10, C-terminal domain"/>
    <property type="match status" value="1"/>
</dbReference>
<comment type="pathway">
    <text evidence="2">Protein modification; protein glycosylation.</text>
</comment>
<dbReference type="EC" id="2.4.1.-" evidence="7"/>
<dbReference type="Proteomes" id="UP000770661">
    <property type="component" value="Unassembled WGS sequence"/>
</dbReference>
<feature type="domain" description="Fucosyltransferase C-terminal" evidence="8">
    <location>
        <begin position="18"/>
        <end position="70"/>
    </location>
</feature>
<evidence type="ECO:0000256" key="5">
    <source>
        <dbReference type="ARBA" id="ARBA00022679"/>
    </source>
</evidence>